<organism evidence="2 3">
    <name type="scientific">Litomosoides sigmodontis</name>
    <name type="common">Filarial nematode worm</name>
    <dbReference type="NCBI Taxonomy" id="42156"/>
    <lineage>
        <taxon>Eukaryota</taxon>
        <taxon>Metazoa</taxon>
        <taxon>Ecdysozoa</taxon>
        <taxon>Nematoda</taxon>
        <taxon>Chromadorea</taxon>
        <taxon>Rhabditida</taxon>
        <taxon>Spirurina</taxon>
        <taxon>Spiruromorpha</taxon>
        <taxon>Filarioidea</taxon>
        <taxon>Onchocercidae</taxon>
        <taxon>Litomosoides</taxon>
    </lineage>
</organism>
<gene>
    <name evidence="2" type="ORF">NLS_LOCUS8053</name>
</gene>
<evidence type="ECO:0000256" key="1">
    <source>
        <dbReference type="SAM" id="MobiDB-lite"/>
    </source>
</evidence>
<dbReference type="AlphaFoldDB" id="A0A3P6TPQ7"/>
<feature type="region of interest" description="Disordered" evidence="1">
    <location>
        <begin position="1"/>
        <end position="89"/>
    </location>
</feature>
<evidence type="ECO:0000313" key="2">
    <source>
        <dbReference type="EMBL" id="VDK87247.1"/>
    </source>
</evidence>
<name>A0A3P6TPQ7_LITSI</name>
<feature type="compositionally biased region" description="Basic and acidic residues" evidence="1">
    <location>
        <begin position="7"/>
        <end position="22"/>
    </location>
</feature>
<reference evidence="2 3" key="1">
    <citation type="submission" date="2018-08" db="EMBL/GenBank/DDBJ databases">
        <authorList>
            <person name="Laetsch R D."/>
            <person name="Stevens L."/>
            <person name="Kumar S."/>
            <person name="Blaxter L. M."/>
        </authorList>
    </citation>
    <scope>NUCLEOTIDE SEQUENCE [LARGE SCALE GENOMIC DNA]</scope>
</reference>
<evidence type="ECO:0000313" key="3">
    <source>
        <dbReference type="Proteomes" id="UP000277928"/>
    </source>
</evidence>
<proteinExistence type="predicted"/>
<dbReference type="EMBL" id="UYRX01000936">
    <property type="protein sequence ID" value="VDK87247.1"/>
    <property type="molecule type" value="Genomic_DNA"/>
</dbReference>
<dbReference type="OrthoDB" id="5874467at2759"/>
<accession>A0A3P6TPQ7</accession>
<keyword evidence="3" id="KW-1185">Reference proteome</keyword>
<dbReference type="Proteomes" id="UP000277928">
    <property type="component" value="Unassembled WGS sequence"/>
</dbReference>
<dbReference type="OMA" id="CIFPTIP"/>
<sequence length="89" mass="9159">MLVLPEASKKGEHEIGRKKDEAAAQPQSTPGSKPAETPAMPAEKIEPKKEANTAAGGGAGGDEEDGGYESCPDMTPEQLAKIANESPAK</sequence>
<protein>
    <submittedName>
        <fullName evidence="2">Uncharacterized protein</fullName>
    </submittedName>
</protein>